<evidence type="ECO:0000256" key="1">
    <source>
        <dbReference type="SAM" id="MobiDB-lite"/>
    </source>
</evidence>
<protein>
    <submittedName>
        <fullName evidence="2">Uncharacterized protein</fullName>
    </submittedName>
</protein>
<reference evidence="2 3" key="1">
    <citation type="journal article" date="2019" name="Gigascience">
        <title>Whole-genome sequence of the oriental lung fluke Paragonimus westermani.</title>
        <authorList>
            <person name="Oey H."/>
            <person name="Zakrzewski M."/>
            <person name="Narain K."/>
            <person name="Devi K.R."/>
            <person name="Agatsuma T."/>
            <person name="Nawaratna S."/>
            <person name="Gobert G.N."/>
            <person name="Jones M.K."/>
            <person name="Ragan M.A."/>
            <person name="McManus D.P."/>
            <person name="Krause L."/>
        </authorList>
    </citation>
    <scope>NUCLEOTIDE SEQUENCE [LARGE SCALE GENOMIC DNA]</scope>
    <source>
        <strain evidence="2 3">IND2009</strain>
    </source>
</reference>
<dbReference type="Proteomes" id="UP000324629">
    <property type="component" value="Unassembled WGS sequence"/>
</dbReference>
<feature type="region of interest" description="Disordered" evidence="1">
    <location>
        <begin position="588"/>
        <end position="642"/>
    </location>
</feature>
<organism evidence="2 3">
    <name type="scientific">Paragonimus westermani</name>
    <dbReference type="NCBI Taxonomy" id="34504"/>
    <lineage>
        <taxon>Eukaryota</taxon>
        <taxon>Metazoa</taxon>
        <taxon>Spiralia</taxon>
        <taxon>Lophotrochozoa</taxon>
        <taxon>Platyhelminthes</taxon>
        <taxon>Trematoda</taxon>
        <taxon>Digenea</taxon>
        <taxon>Plagiorchiida</taxon>
        <taxon>Troglotremata</taxon>
        <taxon>Troglotrematidae</taxon>
        <taxon>Paragonimus</taxon>
    </lineage>
</organism>
<dbReference type="EMBL" id="QNGE01000374">
    <property type="protein sequence ID" value="KAA3680700.1"/>
    <property type="molecule type" value="Genomic_DNA"/>
</dbReference>
<comment type="caution">
    <text evidence="2">The sequence shown here is derived from an EMBL/GenBank/DDBJ whole genome shotgun (WGS) entry which is preliminary data.</text>
</comment>
<feature type="compositionally biased region" description="Basic residues" evidence="1">
    <location>
        <begin position="592"/>
        <end position="607"/>
    </location>
</feature>
<feature type="compositionally biased region" description="Polar residues" evidence="1">
    <location>
        <begin position="1120"/>
        <end position="1131"/>
    </location>
</feature>
<feature type="region of interest" description="Disordered" evidence="1">
    <location>
        <begin position="1120"/>
        <end position="1141"/>
    </location>
</feature>
<keyword evidence="3" id="KW-1185">Reference proteome</keyword>
<sequence>MKSWQVNKWCHLYHPTEEPVHMKTGVEKPGQNQPITVSEIDTVHVFETCGAQRSEDKNANCSSVKVLKFFVSQEKQCLTILGSRSTKSTMDKNIMLECWKAIQLTRPFLRFPESINHISVVYSRENDEITCYQKISDRIYQMVVLIQCVGSPGSVHLMSVPQYELLTTAVCADSVTDAVWYWPLERLFVLQQNRKLGVFSTAGRPCSLLCEWTNCLEGDVTFAGPMHIYHSTYPDWLATASRTNSIVDQPMLLLLIGLSDGTLGILCPERGLLLTKTHAHQAVESNGRSFRPILWITSNHRIGRMVTTAHNGPVRVWSAMDPLPLTLDEIQFDASVHIKLTHRLRYTRFPFELVHDVQLFCLYTTPSLRKNESHWNSTERGCHVNLCLESTLHKSSPVLRSYHIETAHPLLPAYYCELTCLTKSSCVFADEESQMEQFQDLFGYKQFLFSSVLQDTGCQTTLNMKQICDIQKPSYSDDYSCHTVCGQSVRLSESFVRLQCHAHDLRELLHGRVTPVNHKTKQNLSKRERGIIKRHALENYLSGLLCNSRVIQFKMDGSNLATDKSQDEEVITLELALEKAYKEQEMLQNQSIHKHLRSKKGKNSRKNKGFERPSALRKNKEPEQEAIQEPADPFKQAGSGCGPLEIDSYNNSSMAEWNADPVYRSRGFFVYDALRQTGMWKYGWMPNSALIGTRYSGHYQTVDQNKQRQPVWRKPDLNALRLHLSVNSVDVSGRLTTDDSSGSVWFISSEDTTIDTTTRSVHDLLTERLAKPEPEPEVLDSCVEREQEYDLLPDEDPERSQTGLTHNMQKELKRLLTEGESFNLPASIKPRTIPQRSASFENVNREMTVFLTEVREDDSLRETKSTQLPEFLKPYEHTHWLSAFEQSYRNQKPAYLDPNSFVRLLVDSNFLLDVLTLQIPPCPEDETVQTTVNVCQAIGSIHVQYGLSSLILSLVHHLLITHCLKNSHVQRTTILGVTSLQGGTPPWSVLWACISLLIQLGFRDIHTVALILSAYLLMEAVCKINASYASEKQEYLLKVLDHAGLKDPQHRLQNELICLFKGRPIHESNSSSAHTKSSTALCEWIIGDGSDEFYWTKTIQIVQQWLAHWAAASETQYSEQRAQNSQSQTKISGVLSRPKATDGKRKHARKISWAESNDQVTIVEQNVDELKLCVTGIDAINAFCLLDDQEMRPLMCLRDPTQPACVQPWKAYQNALQGKFPPIVQLKLPKCALIPFGERESRLDMLWQRLVDLRKWKSQVDSLSQKQRERLLKASTEGGSFDSLLKNKKHLENYEQMLIHLILECEGRMNQFVAWFIPSLSRVLPLVSSWNFPEIEQPVVSTVTRFRKSQDNLQLHKDISDRLGIRQSYPSEMTTFEMNDVYF</sequence>
<name>A0A5J4NZS1_9TREM</name>
<evidence type="ECO:0000313" key="3">
    <source>
        <dbReference type="Proteomes" id="UP000324629"/>
    </source>
</evidence>
<gene>
    <name evidence="2" type="ORF">DEA37_0014976</name>
</gene>
<proteinExistence type="predicted"/>
<accession>A0A5J4NZS1</accession>
<evidence type="ECO:0000313" key="2">
    <source>
        <dbReference type="EMBL" id="KAA3680700.1"/>
    </source>
</evidence>